<evidence type="ECO:0000256" key="3">
    <source>
        <dbReference type="ARBA" id="ARBA00022490"/>
    </source>
</evidence>
<feature type="domain" description="Rab-GAP TBC" evidence="6">
    <location>
        <begin position="422"/>
        <end position="610"/>
    </location>
</feature>
<dbReference type="PANTHER" id="PTHR22957">
    <property type="entry name" value="TBC1 DOMAIN FAMILY MEMBER GTPASE-ACTIVATING PROTEIN"/>
    <property type="match status" value="1"/>
</dbReference>
<dbReference type="EMBL" id="CASHTH010003838">
    <property type="protein sequence ID" value="CAI8050193.1"/>
    <property type="molecule type" value="Genomic_DNA"/>
</dbReference>
<feature type="region of interest" description="Disordered" evidence="5">
    <location>
        <begin position="131"/>
        <end position="191"/>
    </location>
</feature>
<keyword evidence="2" id="KW-0343">GTPase activation</keyword>
<dbReference type="PANTHER" id="PTHR22957:SF645">
    <property type="entry name" value="LD27216P"/>
    <property type="match status" value="1"/>
</dbReference>
<organism evidence="7 8">
    <name type="scientific">Geodia barretti</name>
    <name type="common">Barrett's horny sponge</name>
    <dbReference type="NCBI Taxonomy" id="519541"/>
    <lineage>
        <taxon>Eukaryota</taxon>
        <taxon>Metazoa</taxon>
        <taxon>Porifera</taxon>
        <taxon>Demospongiae</taxon>
        <taxon>Heteroscleromorpha</taxon>
        <taxon>Tetractinellida</taxon>
        <taxon>Astrophorina</taxon>
        <taxon>Geodiidae</taxon>
        <taxon>Geodia</taxon>
    </lineage>
</organism>
<gene>
    <name evidence="7" type="ORF">GBAR_LOCUS27596</name>
</gene>
<dbReference type="InterPro" id="IPR035969">
    <property type="entry name" value="Rab-GAP_TBC_sf"/>
</dbReference>
<evidence type="ECO:0000256" key="5">
    <source>
        <dbReference type="SAM" id="MobiDB-lite"/>
    </source>
</evidence>
<keyword evidence="4" id="KW-0597">Phosphoprotein</keyword>
<proteinExistence type="predicted"/>
<evidence type="ECO:0000259" key="6">
    <source>
        <dbReference type="PROSITE" id="PS50086"/>
    </source>
</evidence>
<reference evidence="7" key="1">
    <citation type="submission" date="2023-03" db="EMBL/GenBank/DDBJ databases">
        <authorList>
            <person name="Steffen K."/>
            <person name="Cardenas P."/>
        </authorList>
    </citation>
    <scope>NUCLEOTIDE SEQUENCE</scope>
</reference>
<dbReference type="SUPFAM" id="SSF47923">
    <property type="entry name" value="Ypt/Rab-GAP domain of gyp1p"/>
    <property type="match status" value="1"/>
</dbReference>
<dbReference type="FunFam" id="1.10.8.270:FF:000005">
    <property type="entry name" value="TBC1 domain family member 15"/>
    <property type="match status" value="1"/>
</dbReference>
<dbReference type="PROSITE" id="PS50086">
    <property type="entry name" value="TBC_RABGAP"/>
    <property type="match status" value="1"/>
</dbReference>
<comment type="caution">
    <text evidence="7">The sequence shown here is derived from an EMBL/GenBank/DDBJ whole genome shotgun (WGS) entry which is preliminary data.</text>
</comment>
<comment type="subcellular location">
    <subcellularLocation>
        <location evidence="1">Cytoplasm</location>
    </subcellularLocation>
</comment>
<feature type="region of interest" description="Disordered" evidence="5">
    <location>
        <begin position="1"/>
        <end position="22"/>
    </location>
</feature>
<evidence type="ECO:0000256" key="2">
    <source>
        <dbReference type="ARBA" id="ARBA00022468"/>
    </source>
</evidence>
<feature type="non-terminal residue" evidence="7">
    <location>
        <position position="1"/>
    </location>
</feature>
<accession>A0AA35TMA1</accession>
<keyword evidence="3" id="KW-0963">Cytoplasm</keyword>
<dbReference type="AlphaFoldDB" id="A0AA35TMA1"/>
<dbReference type="InterPro" id="IPR000195">
    <property type="entry name" value="Rab-GAP-TBC_dom"/>
</dbReference>
<evidence type="ECO:0000256" key="1">
    <source>
        <dbReference type="ARBA" id="ARBA00004496"/>
    </source>
</evidence>
<dbReference type="SMART" id="SM00164">
    <property type="entry name" value="TBC"/>
    <property type="match status" value="1"/>
</dbReference>
<dbReference type="Pfam" id="PF00566">
    <property type="entry name" value="RabGAP-TBC"/>
    <property type="match status" value="1"/>
</dbReference>
<keyword evidence="8" id="KW-1185">Reference proteome</keyword>
<evidence type="ECO:0000256" key="4">
    <source>
        <dbReference type="ARBA" id="ARBA00022553"/>
    </source>
</evidence>
<dbReference type="Proteomes" id="UP001174909">
    <property type="component" value="Unassembled WGS sequence"/>
</dbReference>
<protein>
    <submittedName>
        <fullName evidence="7">TBC1 domain family member 15</fullName>
    </submittedName>
</protein>
<evidence type="ECO:0000313" key="8">
    <source>
        <dbReference type="Proteomes" id="UP001174909"/>
    </source>
</evidence>
<dbReference type="Gene3D" id="1.10.8.270">
    <property type="entry name" value="putative rabgap domain of human tbc1 domain family member 14 like domains"/>
    <property type="match status" value="1"/>
</dbReference>
<name>A0AA35TMA1_GEOBA</name>
<evidence type="ECO:0000313" key="7">
    <source>
        <dbReference type="EMBL" id="CAI8050193.1"/>
    </source>
</evidence>
<dbReference type="GO" id="GO:0005737">
    <property type="term" value="C:cytoplasm"/>
    <property type="evidence" value="ECO:0007669"/>
    <property type="project" value="UniProtKB-SubCell"/>
</dbReference>
<dbReference type="GO" id="GO:0005096">
    <property type="term" value="F:GTPase activator activity"/>
    <property type="evidence" value="ECO:0007669"/>
    <property type="project" value="UniProtKB-KW"/>
</dbReference>
<sequence>MSEKKRGGGGGGGGGRERDPAESTLHEVAEVYVYIPPEISAAGVELKLAGSVRVVNKSGEYHLTWSPFDLTQQEVASLYLAQADSWAMVDQFVEPPELIETREHSFPDAQYSMGTLDAPDPILMSPTRVLEGGKSPSTSAIETEQEEEARVTGIGARSSRDGEAHISGIVTQGRGGPSSSSSPAGEKAKQLQDTVNFPLSQLHSIRETISLLSPGKRSLTFYLKDGSELPTLHFHDGGTNSLFMVFRRFVYFETDRRDNRLHVVKEFNKKADRPRQNTTSNPKKAAVEVGLQGIVTGVLGGAMGNFIGITRAVRQKFIPDTRLQEVRPGTEEDDEFAEKIQTVAMSEAISREGERRDPDPDMSLITDFQVITDIRGKLPPRPPPLPLQPPLSHTEWESLRDGEGRISPRQQTRFRAIVFSGGIEPSVRKEAWRYLLNYFPFNSTDIERMELQLQREKEYWMMKSQWQSFTESQEQRFSKWREAKVLINKDVLRTDREVDMFRDSKCHRLTQLEDILRTYVMYNFDLGYVQGMSDLLAPLLVVMENEVDTFWCFVGFMDMVGHHFEESQTGMRNRLKQLRALLNVADPDFYSFLSEWRTTATYIYYIGERE</sequence>